<sequence>MPLIDRVKERTGSDLSDAELAAMIDAITAEIEARFGPAGPITIELGDPVDPNSRFRRVLRLPRAMDSAQPATIVELDPANSGLAGNEVELAAGDYRVLHGGRTLQRLNGGPNGRDYWAPLVRATYTPLGDQAAREEVTIKLMQLDLSYRGGLRSERAGDYSFTLGSADVTEEREKLLASLGRERMVMA</sequence>
<dbReference type="RefSeq" id="WP_182164912.1">
    <property type="nucleotide sequence ID" value="NZ_JACFXV010000050.1"/>
</dbReference>
<gene>
    <name evidence="1" type="ORF">H2509_10075</name>
    <name evidence="2" type="ORF">H2509_10265</name>
    <name evidence="3" type="ORF">H2509_13200</name>
    <name evidence="4" type="ORF">H2509_13515</name>
</gene>
<evidence type="ECO:0008006" key="6">
    <source>
        <dbReference type="Google" id="ProtNLM"/>
    </source>
</evidence>
<organism evidence="2 5">
    <name type="scientific">Stappia albiluteola</name>
    <dbReference type="NCBI Taxonomy" id="2758565"/>
    <lineage>
        <taxon>Bacteria</taxon>
        <taxon>Pseudomonadati</taxon>
        <taxon>Pseudomonadota</taxon>
        <taxon>Alphaproteobacteria</taxon>
        <taxon>Hyphomicrobiales</taxon>
        <taxon>Stappiaceae</taxon>
        <taxon>Stappia</taxon>
    </lineage>
</organism>
<evidence type="ECO:0000313" key="5">
    <source>
        <dbReference type="Proteomes" id="UP000541109"/>
    </source>
</evidence>
<keyword evidence="5" id="KW-1185">Reference proteome</keyword>
<evidence type="ECO:0000313" key="3">
    <source>
        <dbReference type="EMBL" id="MBA5778080.1"/>
    </source>
</evidence>
<dbReference type="Proteomes" id="UP000541109">
    <property type="component" value="Unassembled WGS sequence"/>
</dbReference>
<dbReference type="EMBL" id="JACFXV010000051">
    <property type="protein sequence ID" value="MBA5777509.1"/>
    <property type="molecule type" value="Genomic_DNA"/>
</dbReference>
<name>A0A839AG32_9HYPH</name>
<evidence type="ECO:0000313" key="2">
    <source>
        <dbReference type="EMBL" id="MBA5777509.1"/>
    </source>
</evidence>
<dbReference type="EMBL" id="JACFXV010000055">
    <property type="protein sequence ID" value="MBA5778080.1"/>
    <property type="molecule type" value="Genomic_DNA"/>
</dbReference>
<evidence type="ECO:0000313" key="1">
    <source>
        <dbReference type="EMBL" id="MBA5777471.1"/>
    </source>
</evidence>
<evidence type="ECO:0000313" key="4">
    <source>
        <dbReference type="EMBL" id="MBA5778143.1"/>
    </source>
</evidence>
<comment type="caution">
    <text evidence="2">The sequence shown here is derived from an EMBL/GenBank/DDBJ whole genome shotgun (WGS) entry which is preliminary data.</text>
</comment>
<proteinExistence type="predicted"/>
<reference evidence="2 5" key="1">
    <citation type="submission" date="2020-07" db="EMBL/GenBank/DDBJ databases">
        <title>Stappia sp., F7233, whole genome shotgun sequencing project.</title>
        <authorList>
            <person name="Jiang S."/>
            <person name="Liu Z.W."/>
            <person name="Du Z.J."/>
        </authorList>
    </citation>
    <scope>NUCLEOTIDE SEQUENCE [LARGE SCALE GENOMIC DNA]</scope>
    <source>
        <strain evidence="2 5">F7233</strain>
    </source>
</reference>
<dbReference type="EMBL" id="JACFXV010000050">
    <property type="protein sequence ID" value="MBA5777471.1"/>
    <property type="molecule type" value="Genomic_DNA"/>
</dbReference>
<accession>A0A839AG32</accession>
<dbReference type="EMBL" id="JACFXV010000056">
    <property type="protein sequence ID" value="MBA5778143.1"/>
    <property type="molecule type" value="Genomic_DNA"/>
</dbReference>
<dbReference type="AlphaFoldDB" id="A0A839AG32"/>
<protein>
    <recommendedName>
        <fullName evidence="6">Phage gp6-like head-tail connector protein</fullName>
    </recommendedName>
</protein>